<feature type="coiled-coil region" evidence="2">
    <location>
        <begin position="82"/>
        <end position="109"/>
    </location>
</feature>
<dbReference type="InterPro" id="IPR000551">
    <property type="entry name" value="MerR-type_HTH_dom"/>
</dbReference>
<evidence type="ECO:0000313" key="5">
    <source>
        <dbReference type="Proteomes" id="UP001596266"/>
    </source>
</evidence>
<dbReference type="InterPro" id="IPR047057">
    <property type="entry name" value="MerR_fam"/>
</dbReference>
<dbReference type="PROSITE" id="PS50937">
    <property type="entry name" value="HTH_MERR_2"/>
    <property type="match status" value="1"/>
</dbReference>
<keyword evidence="2" id="KW-0175">Coiled coil</keyword>
<name>A0ABW1X360_9ACTN</name>
<gene>
    <name evidence="4" type="ORF">ACFP57_13135</name>
</gene>
<dbReference type="SUPFAM" id="SSF46955">
    <property type="entry name" value="Putative DNA-binding domain"/>
    <property type="match status" value="1"/>
</dbReference>
<evidence type="ECO:0000313" key="4">
    <source>
        <dbReference type="EMBL" id="MFC6397920.1"/>
    </source>
</evidence>
<dbReference type="CDD" id="cd04766">
    <property type="entry name" value="HTH_HspR"/>
    <property type="match status" value="1"/>
</dbReference>
<evidence type="ECO:0000256" key="2">
    <source>
        <dbReference type="SAM" id="Coils"/>
    </source>
</evidence>
<dbReference type="Gene3D" id="1.10.1660.10">
    <property type="match status" value="1"/>
</dbReference>
<keyword evidence="5" id="KW-1185">Reference proteome</keyword>
<keyword evidence="1" id="KW-0238">DNA-binding</keyword>
<accession>A0ABW1X360</accession>
<dbReference type="PANTHER" id="PTHR30204">
    <property type="entry name" value="REDOX-CYCLING DRUG-SENSING TRANSCRIPTIONAL ACTIVATOR SOXR"/>
    <property type="match status" value="1"/>
</dbReference>
<evidence type="ECO:0000259" key="3">
    <source>
        <dbReference type="PROSITE" id="PS50937"/>
    </source>
</evidence>
<feature type="domain" description="HTH merR-type" evidence="3">
    <location>
        <begin position="16"/>
        <end position="85"/>
    </location>
</feature>
<dbReference type="Pfam" id="PF13411">
    <property type="entry name" value="MerR_1"/>
    <property type="match status" value="1"/>
</dbReference>
<protein>
    <submittedName>
        <fullName evidence="4">Heat shock protein transcriptional repressor HspR</fullName>
    </submittedName>
</protein>
<dbReference type="EMBL" id="JBHSUA010000024">
    <property type="protein sequence ID" value="MFC6397920.1"/>
    <property type="molecule type" value="Genomic_DNA"/>
</dbReference>
<proteinExistence type="predicted"/>
<reference evidence="5" key="1">
    <citation type="journal article" date="2019" name="Int. J. Syst. Evol. Microbiol.">
        <title>The Global Catalogue of Microorganisms (GCM) 10K type strain sequencing project: providing services to taxonomists for standard genome sequencing and annotation.</title>
        <authorList>
            <consortium name="The Broad Institute Genomics Platform"/>
            <consortium name="The Broad Institute Genome Sequencing Center for Infectious Disease"/>
            <person name="Wu L."/>
            <person name="Ma J."/>
        </authorList>
    </citation>
    <scope>NUCLEOTIDE SEQUENCE [LARGE SCALE GENOMIC DNA]</scope>
    <source>
        <strain evidence="5">CGMCC 1.15277</strain>
    </source>
</reference>
<sequence>MTAAQLPQVIDRDAPLFTISVAANLAGMHPQTLRTYDRIGLVQPRRASGRGRRYSPRDVAKLRLVQHLSQEEGINLNGIRRILQLETELDALRQHLENVEAALVEARSSRPRVFTAGASGDVHLGRHRVPNRLELPGR</sequence>
<comment type="caution">
    <text evidence="4">The sequence shown here is derived from an EMBL/GenBank/DDBJ whole genome shotgun (WGS) entry which is preliminary data.</text>
</comment>
<dbReference type="RefSeq" id="WP_343886863.1">
    <property type="nucleotide sequence ID" value="NZ_BAAAKI010000025.1"/>
</dbReference>
<keyword evidence="4" id="KW-0346">Stress response</keyword>
<dbReference type="NCBIfam" id="NF047375">
    <property type="entry name" value="HeatShock_HspR"/>
    <property type="match status" value="1"/>
</dbReference>
<dbReference type="PRINTS" id="PR00040">
    <property type="entry name" value="HTHMERR"/>
</dbReference>
<dbReference type="SMART" id="SM00422">
    <property type="entry name" value="HTH_MERR"/>
    <property type="match status" value="1"/>
</dbReference>
<dbReference type="PANTHER" id="PTHR30204:SF58">
    <property type="entry name" value="HTH-TYPE TRANSCRIPTIONAL REGULATOR YFMP"/>
    <property type="match status" value="1"/>
</dbReference>
<organism evidence="4 5">
    <name type="scientific">Luteococcus sanguinis</name>
    <dbReference type="NCBI Taxonomy" id="174038"/>
    <lineage>
        <taxon>Bacteria</taxon>
        <taxon>Bacillati</taxon>
        <taxon>Actinomycetota</taxon>
        <taxon>Actinomycetes</taxon>
        <taxon>Propionibacteriales</taxon>
        <taxon>Propionibacteriaceae</taxon>
        <taxon>Luteococcus</taxon>
    </lineage>
</organism>
<evidence type="ECO:0000256" key="1">
    <source>
        <dbReference type="ARBA" id="ARBA00023125"/>
    </source>
</evidence>
<dbReference type="InterPro" id="IPR009061">
    <property type="entry name" value="DNA-bd_dom_put_sf"/>
</dbReference>
<dbReference type="Proteomes" id="UP001596266">
    <property type="component" value="Unassembled WGS sequence"/>
</dbReference>